<feature type="transmembrane region" description="Helical" evidence="2">
    <location>
        <begin position="179"/>
        <end position="199"/>
    </location>
</feature>
<evidence type="ECO:0000256" key="2">
    <source>
        <dbReference type="SAM" id="Phobius"/>
    </source>
</evidence>
<proteinExistence type="predicted"/>
<feature type="region of interest" description="Disordered" evidence="1">
    <location>
        <begin position="1"/>
        <end position="23"/>
    </location>
</feature>
<dbReference type="InterPro" id="IPR029058">
    <property type="entry name" value="AB_hydrolase_fold"/>
</dbReference>
<keyword evidence="2" id="KW-1133">Transmembrane helix</keyword>
<gene>
    <name evidence="3" type="ORF">AIOL_003055</name>
</gene>
<keyword evidence="2" id="KW-0472">Membrane</keyword>
<reference evidence="3 4" key="1">
    <citation type="submission" date="2015-06" db="EMBL/GenBank/DDBJ databases">
        <title>Draft genome sequence of an Alphaproteobacteria species associated to the Mediterranean sponge Oscarella lobularis.</title>
        <authorList>
            <person name="Jourda C."/>
            <person name="Santini S."/>
            <person name="Claverie J.-M."/>
        </authorList>
    </citation>
    <scope>NUCLEOTIDE SEQUENCE [LARGE SCALE GENOMIC DNA]</scope>
    <source>
        <strain evidence="3">IGS</strain>
    </source>
</reference>
<feature type="transmembrane region" description="Helical" evidence="2">
    <location>
        <begin position="145"/>
        <end position="167"/>
    </location>
</feature>
<dbReference type="AlphaFoldDB" id="A0A0J9E5Q3"/>
<evidence type="ECO:0000313" key="4">
    <source>
        <dbReference type="Proteomes" id="UP000037178"/>
    </source>
</evidence>
<evidence type="ECO:0000256" key="1">
    <source>
        <dbReference type="SAM" id="MobiDB-lite"/>
    </source>
</evidence>
<evidence type="ECO:0000313" key="3">
    <source>
        <dbReference type="EMBL" id="KMW58085.1"/>
    </source>
</evidence>
<dbReference type="RefSeq" id="WP_049643731.1">
    <property type="nucleotide sequence ID" value="NZ_LFTY01000002.1"/>
</dbReference>
<protein>
    <submittedName>
        <fullName evidence="3">Uncharacterized protein</fullName>
    </submittedName>
</protein>
<name>A0A0J9E5Q3_9RHOB</name>
<keyword evidence="4" id="KW-1185">Reference proteome</keyword>
<accession>A0A0J9E5Q3</accession>
<organism evidence="3 4">
    <name type="scientific">Candidatus Rhodobacter oscarellae</name>
    <dbReference type="NCBI Taxonomy" id="1675527"/>
    <lineage>
        <taxon>Bacteria</taxon>
        <taxon>Pseudomonadati</taxon>
        <taxon>Pseudomonadota</taxon>
        <taxon>Alphaproteobacteria</taxon>
        <taxon>Rhodobacterales</taxon>
        <taxon>Rhodobacter group</taxon>
        <taxon>Rhodobacter</taxon>
    </lineage>
</organism>
<keyword evidence="2" id="KW-0812">Transmembrane</keyword>
<dbReference type="PATRIC" id="fig|1675527.3.peg.3196"/>
<feature type="transmembrane region" description="Helical" evidence="2">
    <location>
        <begin position="288"/>
        <end position="315"/>
    </location>
</feature>
<dbReference type="OrthoDB" id="231913at2"/>
<dbReference type="SUPFAM" id="SSF53474">
    <property type="entry name" value="alpha/beta-Hydrolases"/>
    <property type="match status" value="1"/>
</dbReference>
<feature type="transmembrane region" description="Helical" evidence="2">
    <location>
        <begin position="256"/>
        <end position="276"/>
    </location>
</feature>
<sequence>MDGETDAAAAPKLITVHGTGAGSDEAQRDRWWQIGSPFMIALAERLKTPSEPVPFQWGLGDNSEEARRKAGAALLKTVQEEEKQGNAYYLIGHSHGGSVIYSALLHATRSGITLPGLMGWCTVGTPFMDYTPNKRMWQRMGEKSLSVFVSGVFAAIAAVIYVIFGLIDYDTATSAGHEYVVAGVMAGYALSAFLLLKLLERMRRKWFDRKHKLRLEEQFGHQWLGLWHNEDEAIAALSNVRHVYGDLVPPSFLKPAILVVQIIAVAIIGLGLINLVEDFVTIDDPGAFLAIFVLVALIVIAVIVFLIVWLISWVLKKLLGALGYPLAGWINRIVWRSVRERSWGDDIGPEEVSGVSANPPDFKREFAPLPEVVAAPLRGHSDRNAISTLNKVRRILGMAQGEKVSPDLRGELNDSLQWDELIHTSYFDVPEFVDLVALGLSRAGLGALRDGFVLPKSERDALETWLSGNPTLQE</sequence>
<comment type="caution">
    <text evidence="3">The sequence shown here is derived from an EMBL/GenBank/DDBJ whole genome shotgun (WGS) entry which is preliminary data.</text>
</comment>
<dbReference type="EMBL" id="LFTY01000002">
    <property type="protein sequence ID" value="KMW58085.1"/>
    <property type="molecule type" value="Genomic_DNA"/>
</dbReference>
<dbReference type="Proteomes" id="UP000037178">
    <property type="component" value="Unassembled WGS sequence"/>
</dbReference>